<sequence length="284" mass="32996">MLEVIKKINNNFAICLDSNGTELIAFGTGIGFPKTPYILNDLSNVKRTYYGVNNQYIHLLNELSEEIFVLTEKIVEMAQIEISSEIPSVSIFALADHISFAVERYKKKIQIKMPVYYDFKQFYKKELEVSTKAIALINAQLNVFLPKEEAIGIAMHFINSINNTDADKAYVFDERFIIKKLTEIIEQNFNLSINHDGMNYARFVSHIQYLLKRREGNALIQSDNNRVFTSIKIEYPKAHQCAIKMKYFLESTIHWRVSDEELLYLILHINRLCAREILNKFYGG</sequence>
<keyword evidence="1" id="KW-0677">Repeat</keyword>
<organism evidence="3 4">
    <name type="scientific">Candidatus Enterococcus lowellii</name>
    <dbReference type="NCBI Taxonomy" id="2230877"/>
    <lineage>
        <taxon>Bacteria</taxon>
        <taxon>Bacillati</taxon>
        <taxon>Bacillota</taxon>
        <taxon>Bacilli</taxon>
        <taxon>Lactobacillales</taxon>
        <taxon>Enterococcaceae</taxon>
        <taxon>Enterococcus</taxon>
    </lineage>
</organism>
<proteinExistence type="predicted"/>
<dbReference type="InterPro" id="IPR050661">
    <property type="entry name" value="BglG_antiterminators"/>
</dbReference>
<dbReference type="SMART" id="SM01061">
    <property type="entry name" value="CAT_RBD"/>
    <property type="match status" value="1"/>
</dbReference>
<evidence type="ECO:0000259" key="2">
    <source>
        <dbReference type="PROSITE" id="PS51372"/>
    </source>
</evidence>
<dbReference type="Proteomes" id="UP000664701">
    <property type="component" value="Chromosome"/>
</dbReference>
<dbReference type="Pfam" id="PF03123">
    <property type="entry name" value="CAT_RBD"/>
    <property type="match status" value="1"/>
</dbReference>
<dbReference type="InterPro" id="IPR011608">
    <property type="entry name" value="PRD"/>
</dbReference>
<dbReference type="InterPro" id="IPR036634">
    <property type="entry name" value="PRD_sf"/>
</dbReference>
<dbReference type="SUPFAM" id="SSF63520">
    <property type="entry name" value="PTS-regulatory domain, PRD"/>
    <property type="match status" value="2"/>
</dbReference>
<dbReference type="Pfam" id="PF00874">
    <property type="entry name" value="PRD"/>
    <property type="match status" value="2"/>
</dbReference>
<dbReference type="PROSITE" id="PS51372">
    <property type="entry name" value="PRD_2"/>
    <property type="match status" value="2"/>
</dbReference>
<evidence type="ECO:0000313" key="4">
    <source>
        <dbReference type="Proteomes" id="UP000664701"/>
    </source>
</evidence>
<dbReference type="InterPro" id="IPR036650">
    <property type="entry name" value="CAT_RNA-bd_dom_sf"/>
</dbReference>
<dbReference type="EMBL" id="CP147251">
    <property type="protein sequence ID" value="WYJ77526.1"/>
    <property type="molecule type" value="Genomic_DNA"/>
</dbReference>
<accession>A0ABZ2SSV9</accession>
<dbReference type="SUPFAM" id="SSF50151">
    <property type="entry name" value="SacY-like RNA-binding domain"/>
    <property type="match status" value="1"/>
</dbReference>
<dbReference type="Gene3D" id="2.30.24.10">
    <property type="entry name" value="CAT RNA-binding domain"/>
    <property type="match status" value="1"/>
</dbReference>
<feature type="domain" description="PRD" evidence="2">
    <location>
        <begin position="169"/>
        <end position="279"/>
    </location>
</feature>
<protein>
    <submittedName>
        <fullName evidence="3">Beta-glucoside operon transcriptional antiterminator</fullName>
    </submittedName>
</protein>
<feature type="domain" description="PRD" evidence="2">
    <location>
        <begin position="62"/>
        <end position="167"/>
    </location>
</feature>
<dbReference type="RefSeq" id="WP_207940353.1">
    <property type="nucleotide sequence ID" value="NZ_CP147251.1"/>
</dbReference>
<evidence type="ECO:0000313" key="3">
    <source>
        <dbReference type="EMBL" id="WYJ77526.1"/>
    </source>
</evidence>
<name>A0ABZ2SSV9_9ENTE</name>
<keyword evidence="4" id="KW-1185">Reference proteome</keyword>
<evidence type="ECO:0000256" key="1">
    <source>
        <dbReference type="ARBA" id="ARBA00022737"/>
    </source>
</evidence>
<dbReference type="InterPro" id="IPR004341">
    <property type="entry name" value="CAT_RNA-bd_dom"/>
</dbReference>
<gene>
    <name evidence="3" type="ORF">DOK78_002164</name>
</gene>
<dbReference type="Gene3D" id="1.10.1790.10">
    <property type="entry name" value="PRD domain"/>
    <property type="match status" value="2"/>
</dbReference>
<reference evidence="3 4" key="2">
    <citation type="submission" date="2024-03" db="EMBL/GenBank/DDBJ databases">
        <title>The Genome Sequence of Enterococcus sp. DIV2402.</title>
        <authorList>
            <consortium name="The Broad Institute Genomics Platform"/>
            <consortium name="The Broad Institute Microbial Omics Core"/>
            <consortium name="The Broad Institute Genomic Center for Infectious Diseases"/>
            <person name="Earl A."/>
            <person name="Manson A."/>
            <person name="Gilmore M."/>
            <person name="Schwartman J."/>
            <person name="Shea T."/>
            <person name="Abouelleil A."/>
            <person name="Cao P."/>
            <person name="Chapman S."/>
            <person name="Cusick C."/>
            <person name="Young S."/>
            <person name="Neafsey D."/>
            <person name="Nusbaum C."/>
            <person name="Birren B."/>
        </authorList>
    </citation>
    <scope>NUCLEOTIDE SEQUENCE [LARGE SCALE GENOMIC DNA]</scope>
    <source>
        <strain evidence="3 4">DIV2402</strain>
    </source>
</reference>
<dbReference type="PANTHER" id="PTHR30185:SF15">
    <property type="entry name" value="CRYPTIC BETA-GLUCOSIDE BGL OPERON ANTITERMINATOR"/>
    <property type="match status" value="1"/>
</dbReference>
<dbReference type="PANTHER" id="PTHR30185">
    <property type="entry name" value="CRYPTIC BETA-GLUCOSIDE BGL OPERON ANTITERMINATOR"/>
    <property type="match status" value="1"/>
</dbReference>
<reference evidence="3 4" key="1">
    <citation type="submission" date="2021-03" db="EMBL/GenBank/DDBJ databases">
        <authorList>
            <person name="Gilmore M.S."/>
            <person name="Schwartzman J."/>
            <person name="Van Tyne D."/>
            <person name="Martin M."/>
            <person name="Earl A.M."/>
            <person name="Manson A.L."/>
            <person name="Straub T."/>
            <person name="Salamzade R."/>
            <person name="Saavedra J."/>
            <person name="Lebreton F."/>
            <person name="Prichula J."/>
            <person name="Schaufler K."/>
            <person name="Gaca A."/>
            <person name="Sgardioli B."/>
            <person name="Wagenaar J."/>
            <person name="Strong T."/>
        </authorList>
    </citation>
    <scope>NUCLEOTIDE SEQUENCE [LARGE SCALE GENOMIC DNA]</scope>
    <source>
        <strain evidence="3 4">DIV2402</strain>
    </source>
</reference>